<accession>A0A096AIX9</accession>
<dbReference type="PANTHER" id="PTHR30474:SF2">
    <property type="entry name" value="PEPTIDOGLYCAN GLYCOSYLTRANSFERASE FTSW-RELATED"/>
    <property type="match status" value="1"/>
</dbReference>
<feature type="transmembrane region" description="Helical" evidence="17">
    <location>
        <begin position="21"/>
        <end position="44"/>
    </location>
</feature>
<sequence>MKRKKRRHNVWWRSIFKNDAQGMLTFIVLLIIIGSINVYSATFVEATLSGSSMGGFFGKHLGILIVCGLAGIGAYRMDYRRLQNQRFNYIVMGIILFLLVAVFLIGDVVNGARRWISIGSMSMQPSEFAKLGAIIWTATGLLKYKWKDLPVRKKKTVTGRRSPSMGNGIQRLFQYIWHTVTYLAPLMSVPMVFFVATLLQPDMGTAVLILFFPFVLIVIAGLNRTVTLSLFGMGAVGAFLLAIIQPYRLDRLRSLFDPWSYAQEGGYQTVQGLLAIGSGGLWGQGFTHGTSQYFYLPEAHTDFAFAVWAQETGFIGSLVVVFCVYMFFRIGFHIAKQSRDYLGSLLATGITLLIGFQAVFNMFMVCGCLPVTGVPLPFISYGGSSMLLNLVAVGILANIAKRNEAGVKSIGTHAAMPSLREETQSRFKIHSSKGESHE</sequence>
<dbReference type="Pfam" id="PF01098">
    <property type="entry name" value="FTSW_RODA_SPOVE"/>
    <property type="match status" value="1"/>
</dbReference>
<comment type="similarity">
    <text evidence="11">Belongs to the SEDS family. FtsW subfamily.</text>
</comment>
<evidence type="ECO:0000256" key="15">
    <source>
        <dbReference type="ARBA" id="ARBA00049902"/>
    </source>
</evidence>
<name>A0A096AIX9_9FIRM</name>
<reference evidence="18 19" key="1">
    <citation type="submission" date="2014-07" db="EMBL/GenBank/DDBJ databases">
        <authorList>
            <person name="McCorrison J."/>
            <person name="Sanka R."/>
            <person name="Torralba M."/>
            <person name="Gillis M."/>
            <person name="Haft D.H."/>
            <person name="Methe B."/>
            <person name="Sutton G."/>
            <person name="Nelson K.E."/>
        </authorList>
    </citation>
    <scope>NUCLEOTIDE SEQUENCE [LARGE SCALE GENOMIC DNA]</scope>
    <source>
        <strain evidence="18 19">DNF00314</strain>
    </source>
</reference>
<evidence type="ECO:0000256" key="1">
    <source>
        <dbReference type="ARBA" id="ARBA00004141"/>
    </source>
</evidence>
<keyword evidence="6" id="KW-0573">Peptidoglycan synthesis</keyword>
<evidence type="ECO:0000256" key="4">
    <source>
        <dbReference type="ARBA" id="ARBA00022692"/>
    </source>
</evidence>
<feature type="transmembrane region" description="Helical" evidence="17">
    <location>
        <begin position="378"/>
        <end position="400"/>
    </location>
</feature>
<keyword evidence="7 17" id="KW-1133">Transmembrane helix</keyword>
<keyword evidence="19" id="KW-1185">Reference proteome</keyword>
<keyword evidence="4 17" id="KW-0812">Transmembrane</keyword>
<feature type="transmembrane region" description="Helical" evidence="17">
    <location>
        <begin position="175"/>
        <end position="199"/>
    </location>
</feature>
<evidence type="ECO:0000256" key="16">
    <source>
        <dbReference type="ARBA" id="ARBA00049966"/>
    </source>
</evidence>
<protein>
    <recommendedName>
        <fullName evidence="12">Probable peptidoglycan glycosyltransferase FtsW</fullName>
        <ecNumber evidence="14">2.4.99.28</ecNumber>
    </recommendedName>
    <alternativeName>
        <fullName evidence="13">Cell division protein FtsW</fullName>
    </alternativeName>
    <alternativeName>
        <fullName evidence="10">Cell wall polymerase</fullName>
    </alternativeName>
    <alternativeName>
        <fullName evidence="9">Peptidoglycan polymerase</fullName>
    </alternativeName>
</protein>
<dbReference type="eggNOG" id="COG0772">
    <property type="taxonomic scope" value="Bacteria"/>
</dbReference>
<evidence type="ECO:0000256" key="10">
    <source>
        <dbReference type="ARBA" id="ARBA00033270"/>
    </source>
</evidence>
<feature type="transmembrane region" description="Helical" evidence="17">
    <location>
        <begin position="56"/>
        <end position="75"/>
    </location>
</feature>
<evidence type="ECO:0000256" key="17">
    <source>
        <dbReference type="SAM" id="Phobius"/>
    </source>
</evidence>
<dbReference type="InterPro" id="IPR001182">
    <property type="entry name" value="FtsW/RodA"/>
</dbReference>
<dbReference type="GO" id="GO:0009252">
    <property type="term" value="P:peptidoglycan biosynthetic process"/>
    <property type="evidence" value="ECO:0007669"/>
    <property type="project" value="UniProtKB-KW"/>
</dbReference>
<evidence type="ECO:0000256" key="11">
    <source>
        <dbReference type="ARBA" id="ARBA00038053"/>
    </source>
</evidence>
<dbReference type="GO" id="GO:0051301">
    <property type="term" value="P:cell division"/>
    <property type="evidence" value="ECO:0007669"/>
    <property type="project" value="InterPro"/>
</dbReference>
<evidence type="ECO:0000256" key="9">
    <source>
        <dbReference type="ARBA" id="ARBA00032370"/>
    </source>
</evidence>
<keyword evidence="5" id="KW-0133">Cell shape</keyword>
<evidence type="ECO:0000256" key="13">
    <source>
        <dbReference type="ARBA" id="ARBA00041418"/>
    </source>
</evidence>
<comment type="caution">
    <text evidence="18">The sequence shown here is derived from an EMBL/GenBank/DDBJ whole genome shotgun (WGS) entry which is preliminary data.</text>
</comment>
<evidence type="ECO:0000256" key="3">
    <source>
        <dbReference type="ARBA" id="ARBA00022679"/>
    </source>
</evidence>
<feature type="transmembrane region" description="Helical" evidence="17">
    <location>
        <begin position="230"/>
        <end position="249"/>
    </location>
</feature>
<gene>
    <name evidence="18" type="ORF">HMPREF0872_07870</name>
</gene>
<evidence type="ECO:0000313" key="19">
    <source>
        <dbReference type="Proteomes" id="UP000029628"/>
    </source>
</evidence>
<evidence type="ECO:0000313" key="18">
    <source>
        <dbReference type="EMBL" id="KGF46546.1"/>
    </source>
</evidence>
<keyword evidence="3" id="KW-0808">Transferase</keyword>
<evidence type="ECO:0000256" key="2">
    <source>
        <dbReference type="ARBA" id="ARBA00022676"/>
    </source>
</evidence>
<dbReference type="GO" id="GO:0005886">
    <property type="term" value="C:plasma membrane"/>
    <property type="evidence" value="ECO:0007669"/>
    <property type="project" value="TreeGrafter"/>
</dbReference>
<dbReference type="GO" id="GO:0032153">
    <property type="term" value="C:cell division site"/>
    <property type="evidence" value="ECO:0007669"/>
    <property type="project" value="TreeGrafter"/>
</dbReference>
<evidence type="ECO:0000256" key="14">
    <source>
        <dbReference type="ARBA" id="ARBA00044770"/>
    </source>
</evidence>
<dbReference type="RefSeq" id="WP_038153092.1">
    <property type="nucleotide sequence ID" value="NZ_JRNT01000036.1"/>
</dbReference>
<comment type="subcellular location">
    <subcellularLocation>
        <location evidence="1">Membrane</location>
        <topology evidence="1">Multi-pass membrane protein</topology>
    </subcellularLocation>
</comment>
<feature type="transmembrane region" description="Helical" evidence="17">
    <location>
        <begin position="205"/>
        <end position="223"/>
    </location>
</feature>
<dbReference type="EC" id="2.4.99.28" evidence="14"/>
<evidence type="ECO:0000256" key="6">
    <source>
        <dbReference type="ARBA" id="ARBA00022984"/>
    </source>
</evidence>
<dbReference type="AlphaFoldDB" id="A0A096AIX9"/>
<evidence type="ECO:0000256" key="5">
    <source>
        <dbReference type="ARBA" id="ARBA00022960"/>
    </source>
</evidence>
<feature type="transmembrane region" description="Helical" evidence="17">
    <location>
        <begin position="87"/>
        <end position="108"/>
    </location>
</feature>
<evidence type="ECO:0000256" key="7">
    <source>
        <dbReference type="ARBA" id="ARBA00022989"/>
    </source>
</evidence>
<feature type="transmembrane region" description="Helical" evidence="17">
    <location>
        <begin position="313"/>
        <end position="332"/>
    </location>
</feature>
<dbReference type="EMBL" id="JRNT01000036">
    <property type="protein sequence ID" value="KGF46546.1"/>
    <property type="molecule type" value="Genomic_DNA"/>
</dbReference>
<keyword evidence="2" id="KW-0328">Glycosyltransferase</keyword>
<comment type="function">
    <text evidence="16">Peptidoglycan polymerase that is essential for cell division.</text>
</comment>
<keyword evidence="8 17" id="KW-0472">Membrane</keyword>
<dbReference type="Proteomes" id="UP000029628">
    <property type="component" value="Unassembled WGS sequence"/>
</dbReference>
<evidence type="ECO:0000256" key="8">
    <source>
        <dbReference type="ARBA" id="ARBA00023136"/>
    </source>
</evidence>
<evidence type="ECO:0000256" key="12">
    <source>
        <dbReference type="ARBA" id="ARBA00041185"/>
    </source>
</evidence>
<comment type="catalytic activity">
    <reaction evidence="15">
        <text>[GlcNAc-(1-&gt;4)-Mur2Ac(oyl-L-Ala-gamma-D-Glu-L-Lys-D-Ala-D-Ala)](n)-di-trans,octa-cis-undecaprenyl diphosphate + beta-D-GlcNAc-(1-&gt;4)-Mur2Ac(oyl-L-Ala-gamma-D-Glu-L-Lys-D-Ala-D-Ala)-di-trans,octa-cis-undecaprenyl diphosphate = [GlcNAc-(1-&gt;4)-Mur2Ac(oyl-L-Ala-gamma-D-Glu-L-Lys-D-Ala-D-Ala)](n+1)-di-trans,octa-cis-undecaprenyl diphosphate + di-trans,octa-cis-undecaprenyl diphosphate + H(+)</text>
        <dbReference type="Rhea" id="RHEA:23708"/>
        <dbReference type="Rhea" id="RHEA-COMP:9602"/>
        <dbReference type="Rhea" id="RHEA-COMP:9603"/>
        <dbReference type="ChEBI" id="CHEBI:15378"/>
        <dbReference type="ChEBI" id="CHEBI:58405"/>
        <dbReference type="ChEBI" id="CHEBI:60033"/>
        <dbReference type="ChEBI" id="CHEBI:78435"/>
        <dbReference type="EC" id="2.4.99.28"/>
    </reaction>
</comment>
<dbReference type="GO" id="GO:0008955">
    <property type="term" value="F:peptidoglycan glycosyltransferase activity"/>
    <property type="evidence" value="ECO:0007669"/>
    <property type="project" value="UniProtKB-EC"/>
</dbReference>
<proteinExistence type="inferred from homology"/>
<dbReference type="GO" id="GO:0008360">
    <property type="term" value="P:regulation of cell shape"/>
    <property type="evidence" value="ECO:0007669"/>
    <property type="project" value="UniProtKB-KW"/>
</dbReference>
<feature type="transmembrane region" description="Helical" evidence="17">
    <location>
        <begin position="128"/>
        <end position="146"/>
    </location>
</feature>
<dbReference type="GO" id="GO:0015648">
    <property type="term" value="F:lipid-linked peptidoglycan transporter activity"/>
    <property type="evidence" value="ECO:0007669"/>
    <property type="project" value="TreeGrafter"/>
</dbReference>
<dbReference type="PANTHER" id="PTHR30474">
    <property type="entry name" value="CELL CYCLE PROTEIN"/>
    <property type="match status" value="1"/>
</dbReference>
<organism evidence="18 19">
    <name type="scientific">Veillonella montpellierensis DNF00314</name>
    <dbReference type="NCBI Taxonomy" id="1401067"/>
    <lineage>
        <taxon>Bacteria</taxon>
        <taxon>Bacillati</taxon>
        <taxon>Bacillota</taxon>
        <taxon>Negativicutes</taxon>
        <taxon>Veillonellales</taxon>
        <taxon>Veillonellaceae</taxon>
        <taxon>Veillonella</taxon>
    </lineage>
</organism>
<feature type="transmembrane region" description="Helical" evidence="17">
    <location>
        <begin position="344"/>
        <end position="372"/>
    </location>
</feature>